<dbReference type="STRING" id="81858.BST23_21945"/>
<dbReference type="EMBL" id="MVHP01000033">
    <property type="protein sequence ID" value="ORA61158.1"/>
    <property type="molecule type" value="Genomic_DNA"/>
</dbReference>
<protein>
    <recommendedName>
        <fullName evidence="3">SCP domain-containing protein</fullName>
    </recommendedName>
</protein>
<evidence type="ECO:0008006" key="3">
    <source>
        <dbReference type="Google" id="ProtNLM"/>
    </source>
</evidence>
<sequence>MLAFVIAGTALASPAQADTVDKLRAAVDAAREASCGPLRDDPIVAEAAEVINKSNDKWLDQGSRAVPVPDATPLLKDMGYPASKSRILYGAGKKEADSIKALLLQGYREIPDCSYNDVGVSVLQGNSAGWIMSTVVLAA</sequence>
<dbReference type="Proteomes" id="UP000192772">
    <property type="component" value="Unassembled WGS sequence"/>
</dbReference>
<proteinExistence type="predicted"/>
<organism evidence="1 2">
    <name type="scientific">Mycolicibacterium elephantis</name>
    <dbReference type="NCBI Taxonomy" id="81858"/>
    <lineage>
        <taxon>Bacteria</taxon>
        <taxon>Bacillati</taxon>
        <taxon>Actinomycetota</taxon>
        <taxon>Actinomycetes</taxon>
        <taxon>Mycobacteriales</taxon>
        <taxon>Mycobacteriaceae</taxon>
        <taxon>Mycolicibacterium</taxon>
    </lineage>
</organism>
<dbReference type="AlphaFoldDB" id="A0A1X0CM17"/>
<name>A0A1X0CM17_9MYCO</name>
<gene>
    <name evidence="1" type="ORF">BST23_21945</name>
</gene>
<evidence type="ECO:0000313" key="1">
    <source>
        <dbReference type="EMBL" id="ORA61158.1"/>
    </source>
</evidence>
<comment type="caution">
    <text evidence="1">The sequence shown here is derived from an EMBL/GenBank/DDBJ whole genome shotgun (WGS) entry which is preliminary data.</text>
</comment>
<reference evidence="1 2" key="1">
    <citation type="submission" date="2017-02" db="EMBL/GenBank/DDBJ databases">
        <title>The new phylogeny of genus Mycobacterium.</title>
        <authorList>
            <person name="Tortoli E."/>
            <person name="Trovato A."/>
            <person name="Cirillo D.M."/>
        </authorList>
    </citation>
    <scope>NUCLEOTIDE SEQUENCE [LARGE SCALE GENOMIC DNA]</scope>
    <source>
        <strain evidence="1 2">FI-09383</strain>
    </source>
</reference>
<evidence type="ECO:0000313" key="2">
    <source>
        <dbReference type="Proteomes" id="UP000192772"/>
    </source>
</evidence>
<accession>A0A1X0CM17</accession>